<feature type="region of interest" description="Disordered" evidence="1">
    <location>
        <begin position="134"/>
        <end position="162"/>
    </location>
</feature>
<accession>A0ABQ2WBS6</accession>
<gene>
    <name evidence="2" type="ORF">GCM10015535_68330</name>
</gene>
<evidence type="ECO:0008006" key="4">
    <source>
        <dbReference type="Google" id="ProtNLM"/>
    </source>
</evidence>
<keyword evidence="3" id="KW-1185">Reference proteome</keyword>
<dbReference type="RefSeq" id="WP_229867456.1">
    <property type="nucleotide sequence ID" value="NZ_BMTF01000048.1"/>
</dbReference>
<name>A0ABQ2WBS6_9ACTN</name>
<proteinExistence type="predicted"/>
<sequence>MAEVPGLTYMIRTLGDLVSGNDKLLRAARDMLPNPENSIEAIASLLGASVGTPYNHYRLPTRLAVPVMLAASERHQLKKMAYGQDPAPRSAAGPRSCCSRPQGCSNARIAAEVRVHVDTVRTWRGRFARGGLAASPTARGRADRRRLRRCRPPRSRRSPVVR</sequence>
<organism evidence="2 3">
    <name type="scientific">Streptomyces gelaticus</name>
    <dbReference type="NCBI Taxonomy" id="285446"/>
    <lineage>
        <taxon>Bacteria</taxon>
        <taxon>Bacillati</taxon>
        <taxon>Actinomycetota</taxon>
        <taxon>Actinomycetes</taxon>
        <taxon>Kitasatosporales</taxon>
        <taxon>Streptomycetaceae</taxon>
        <taxon>Streptomyces</taxon>
    </lineage>
</organism>
<evidence type="ECO:0000256" key="1">
    <source>
        <dbReference type="SAM" id="MobiDB-lite"/>
    </source>
</evidence>
<comment type="caution">
    <text evidence="2">The sequence shown here is derived from an EMBL/GenBank/DDBJ whole genome shotgun (WGS) entry which is preliminary data.</text>
</comment>
<protein>
    <recommendedName>
        <fullName evidence="4">Helix-turn-helix domain-containing protein</fullName>
    </recommendedName>
</protein>
<evidence type="ECO:0000313" key="3">
    <source>
        <dbReference type="Proteomes" id="UP000660675"/>
    </source>
</evidence>
<evidence type="ECO:0000313" key="2">
    <source>
        <dbReference type="EMBL" id="GGV97265.1"/>
    </source>
</evidence>
<reference evidence="3" key="1">
    <citation type="journal article" date="2019" name="Int. J. Syst. Evol. Microbiol.">
        <title>The Global Catalogue of Microorganisms (GCM) 10K type strain sequencing project: providing services to taxonomists for standard genome sequencing and annotation.</title>
        <authorList>
            <consortium name="The Broad Institute Genomics Platform"/>
            <consortium name="The Broad Institute Genome Sequencing Center for Infectious Disease"/>
            <person name="Wu L."/>
            <person name="Ma J."/>
        </authorList>
    </citation>
    <scope>NUCLEOTIDE SEQUENCE [LARGE SCALE GENOMIC DNA]</scope>
    <source>
        <strain evidence="3">JCM 4376</strain>
    </source>
</reference>
<feature type="compositionally biased region" description="Basic residues" evidence="1">
    <location>
        <begin position="142"/>
        <end position="162"/>
    </location>
</feature>
<dbReference type="Proteomes" id="UP000660675">
    <property type="component" value="Unassembled WGS sequence"/>
</dbReference>
<dbReference type="EMBL" id="BMTF01000048">
    <property type="protein sequence ID" value="GGV97265.1"/>
    <property type="molecule type" value="Genomic_DNA"/>
</dbReference>